<evidence type="ECO:0000256" key="1">
    <source>
        <dbReference type="SAM" id="MobiDB-lite"/>
    </source>
</evidence>
<protein>
    <submittedName>
        <fullName evidence="2">Uncharacterized protein</fullName>
    </submittedName>
</protein>
<dbReference type="Proteomes" id="UP000800038">
    <property type="component" value="Unassembled WGS sequence"/>
</dbReference>
<reference evidence="2" key="1">
    <citation type="journal article" date="2020" name="Stud. Mycol.">
        <title>101 Dothideomycetes genomes: a test case for predicting lifestyles and emergence of pathogens.</title>
        <authorList>
            <person name="Haridas S."/>
            <person name="Albert R."/>
            <person name="Binder M."/>
            <person name="Bloem J."/>
            <person name="Labutti K."/>
            <person name="Salamov A."/>
            <person name="Andreopoulos B."/>
            <person name="Baker S."/>
            <person name="Barry K."/>
            <person name="Bills G."/>
            <person name="Bluhm B."/>
            <person name="Cannon C."/>
            <person name="Castanera R."/>
            <person name="Culley D."/>
            <person name="Daum C."/>
            <person name="Ezra D."/>
            <person name="Gonzalez J."/>
            <person name="Henrissat B."/>
            <person name="Kuo A."/>
            <person name="Liang C."/>
            <person name="Lipzen A."/>
            <person name="Lutzoni F."/>
            <person name="Magnuson J."/>
            <person name="Mondo S."/>
            <person name="Nolan M."/>
            <person name="Ohm R."/>
            <person name="Pangilinan J."/>
            <person name="Park H.-J."/>
            <person name="Ramirez L."/>
            <person name="Alfaro M."/>
            <person name="Sun H."/>
            <person name="Tritt A."/>
            <person name="Yoshinaga Y."/>
            <person name="Zwiers L.-H."/>
            <person name="Turgeon B."/>
            <person name="Goodwin S."/>
            <person name="Spatafora J."/>
            <person name="Crous P."/>
            <person name="Grigoriev I."/>
        </authorList>
    </citation>
    <scope>NUCLEOTIDE SEQUENCE</scope>
    <source>
        <strain evidence="2">CBS 161.51</strain>
    </source>
</reference>
<evidence type="ECO:0000313" key="3">
    <source>
        <dbReference type="Proteomes" id="UP000800038"/>
    </source>
</evidence>
<feature type="region of interest" description="Disordered" evidence="1">
    <location>
        <begin position="182"/>
        <end position="204"/>
    </location>
</feature>
<accession>A0A6A5SU52</accession>
<name>A0A6A5SU52_9PLEO</name>
<organism evidence="2 3">
    <name type="scientific">Clathrospora elynae</name>
    <dbReference type="NCBI Taxonomy" id="706981"/>
    <lineage>
        <taxon>Eukaryota</taxon>
        <taxon>Fungi</taxon>
        <taxon>Dikarya</taxon>
        <taxon>Ascomycota</taxon>
        <taxon>Pezizomycotina</taxon>
        <taxon>Dothideomycetes</taxon>
        <taxon>Pleosporomycetidae</taxon>
        <taxon>Pleosporales</taxon>
        <taxon>Diademaceae</taxon>
        <taxon>Clathrospora</taxon>
    </lineage>
</organism>
<keyword evidence="3" id="KW-1185">Reference proteome</keyword>
<gene>
    <name evidence="2" type="ORF">EJ02DRAFT_184567</name>
</gene>
<dbReference type="AlphaFoldDB" id="A0A6A5SU52"/>
<evidence type="ECO:0000313" key="2">
    <source>
        <dbReference type="EMBL" id="KAF1942096.1"/>
    </source>
</evidence>
<sequence length="257" mass="27801">MTSAGTRNLISTSGLVPNLPHRSSAIAALERVSDVDDRRLARRRGVHGCIVPSASAVADTRISRIFDDPLRQRTRVQSSTTTKSITNTRSAFAITNRDGDSNLRDGNDPWAPHSSCRPRRGVARWRLPDRIHDGNSAAIAFTITTTGRKVESRPVVAMGAADAGKGRPLAVAARSHGILHRASPPLASNTARGSKKADSADTRCAPSLASLEPRLEPWANCQELEASWEGETSTQPRLQPCRRPLAILSQHKCSVIR</sequence>
<feature type="compositionally biased region" description="Basic and acidic residues" evidence="1">
    <location>
        <begin position="97"/>
        <end position="107"/>
    </location>
</feature>
<feature type="region of interest" description="Disordered" evidence="1">
    <location>
        <begin position="95"/>
        <end position="117"/>
    </location>
</feature>
<proteinExistence type="predicted"/>
<dbReference type="EMBL" id="ML976039">
    <property type="protein sequence ID" value="KAF1942096.1"/>
    <property type="molecule type" value="Genomic_DNA"/>
</dbReference>